<comment type="caution">
    <text evidence="7">The sequence shown here is derived from an EMBL/GenBank/DDBJ whole genome shotgun (WGS) entry which is preliminary data.</text>
</comment>
<organism evidence="7 8">
    <name type="scientific">Reticulomyxa filosa</name>
    <dbReference type="NCBI Taxonomy" id="46433"/>
    <lineage>
        <taxon>Eukaryota</taxon>
        <taxon>Sar</taxon>
        <taxon>Rhizaria</taxon>
        <taxon>Retaria</taxon>
        <taxon>Foraminifera</taxon>
        <taxon>Monothalamids</taxon>
        <taxon>Reticulomyxidae</taxon>
        <taxon>Reticulomyxa</taxon>
    </lineage>
</organism>
<feature type="compositionally biased region" description="Polar residues" evidence="5">
    <location>
        <begin position="24"/>
        <end position="36"/>
    </location>
</feature>
<sequence length="156" mass="17539">MTSLPDGEKQKNSDPKKKIISKQAADTSSNNQTGKNNAEEDDGKPKRKTGRRKSQLDKEEIRQLKEAFAFFDHNGDGGISTQEIGQVMKTLGLEITDEELKDIMNDLDENGDGHMDFDEFVLMMDRRMSVGSQMDEIKATFTFFDKKGAVKLILTS</sequence>
<gene>
    <name evidence="7" type="ORF">RFI_09630</name>
</gene>
<dbReference type="InterPro" id="IPR018247">
    <property type="entry name" value="EF_Hand_1_Ca_BS"/>
</dbReference>
<evidence type="ECO:0000313" key="8">
    <source>
        <dbReference type="Proteomes" id="UP000023152"/>
    </source>
</evidence>
<dbReference type="InterPro" id="IPR001751">
    <property type="entry name" value="S100/CaBP7/8-like_CS"/>
</dbReference>
<dbReference type="PANTHER" id="PTHR23048">
    <property type="entry name" value="MYOSIN LIGHT CHAIN 1, 3"/>
    <property type="match status" value="1"/>
</dbReference>
<evidence type="ECO:0000313" key="7">
    <source>
        <dbReference type="EMBL" id="ETO27506.1"/>
    </source>
</evidence>
<evidence type="ECO:0000256" key="2">
    <source>
        <dbReference type="ARBA" id="ARBA00020786"/>
    </source>
</evidence>
<keyword evidence="8" id="KW-1185">Reference proteome</keyword>
<proteinExistence type="inferred from homology"/>
<evidence type="ECO:0000259" key="6">
    <source>
        <dbReference type="PROSITE" id="PS50222"/>
    </source>
</evidence>
<dbReference type="PANTHER" id="PTHR23048:SF0">
    <property type="entry name" value="CALMODULIN LIKE 3"/>
    <property type="match status" value="1"/>
</dbReference>
<evidence type="ECO:0000256" key="1">
    <source>
        <dbReference type="ARBA" id="ARBA00005253"/>
    </source>
</evidence>
<comment type="similarity">
    <text evidence="1">Belongs to the centrin family.</text>
</comment>
<dbReference type="SUPFAM" id="SSF47473">
    <property type="entry name" value="EF-hand"/>
    <property type="match status" value="1"/>
</dbReference>
<dbReference type="PROSITE" id="PS00018">
    <property type="entry name" value="EF_HAND_1"/>
    <property type="match status" value="1"/>
</dbReference>
<feature type="compositionally biased region" description="Basic and acidic residues" evidence="5">
    <location>
        <begin position="1"/>
        <end position="17"/>
    </location>
</feature>
<dbReference type="EMBL" id="ASPP01007218">
    <property type="protein sequence ID" value="ETO27506.1"/>
    <property type="molecule type" value="Genomic_DNA"/>
</dbReference>
<dbReference type="AlphaFoldDB" id="X6NND6"/>
<dbReference type="OrthoDB" id="26525at2759"/>
<dbReference type="InterPro" id="IPR002048">
    <property type="entry name" value="EF_hand_dom"/>
</dbReference>
<feature type="domain" description="EF-hand" evidence="6">
    <location>
        <begin position="95"/>
        <end position="130"/>
    </location>
</feature>
<dbReference type="FunFam" id="1.10.238.10:FF:000178">
    <property type="entry name" value="Calmodulin-2 A"/>
    <property type="match status" value="1"/>
</dbReference>
<dbReference type="PROSITE" id="PS00303">
    <property type="entry name" value="S100_CABP"/>
    <property type="match status" value="1"/>
</dbReference>
<accession>X6NND6</accession>
<keyword evidence="3" id="KW-0677">Repeat</keyword>
<dbReference type="PROSITE" id="PS50222">
    <property type="entry name" value="EF_HAND_2"/>
    <property type="match status" value="2"/>
</dbReference>
<dbReference type="SMART" id="SM00054">
    <property type="entry name" value="EFh"/>
    <property type="match status" value="2"/>
</dbReference>
<evidence type="ECO:0000256" key="5">
    <source>
        <dbReference type="SAM" id="MobiDB-lite"/>
    </source>
</evidence>
<name>X6NND6_RETFI</name>
<dbReference type="Proteomes" id="UP000023152">
    <property type="component" value="Unassembled WGS sequence"/>
</dbReference>
<keyword evidence="4" id="KW-0106">Calcium</keyword>
<protein>
    <recommendedName>
        <fullName evidence="2">Calmodulin</fullName>
    </recommendedName>
</protein>
<dbReference type="InterPro" id="IPR011992">
    <property type="entry name" value="EF-hand-dom_pair"/>
</dbReference>
<dbReference type="InterPro" id="IPR050230">
    <property type="entry name" value="CALM/Myosin/TropC-like"/>
</dbReference>
<feature type="region of interest" description="Disordered" evidence="5">
    <location>
        <begin position="1"/>
        <end position="58"/>
    </location>
</feature>
<feature type="domain" description="EF-hand" evidence="6">
    <location>
        <begin position="59"/>
        <end position="94"/>
    </location>
</feature>
<reference evidence="7 8" key="1">
    <citation type="journal article" date="2013" name="Curr. Biol.">
        <title>The Genome of the Foraminiferan Reticulomyxa filosa.</title>
        <authorList>
            <person name="Glockner G."/>
            <person name="Hulsmann N."/>
            <person name="Schleicher M."/>
            <person name="Noegel A.A."/>
            <person name="Eichinger L."/>
            <person name="Gallinger C."/>
            <person name="Pawlowski J."/>
            <person name="Sierra R."/>
            <person name="Euteneuer U."/>
            <person name="Pillet L."/>
            <person name="Moustafa A."/>
            <person name="Platzer M."/>
            <person name="Groth M."/>
            <person name="Szafranski K."/>
            <person name="Schliwa M."/>
        </authorList>
    </citation>
    <scope>NUCLEOTIDE SEQUENCE [LARGE SCALE GENOMIC DNA]</scope>
</reference>
<dbReference type="Gene3D" id="1.10.238.10">
    <property type="entry name" value="EF-hand"/>
    <property type="match status" value="1"/>
</dbReference>
<evidence type="ECO:0000256" key="3">
    <source>
        <dbReference type="ARBA" id="ARBA00022737"/>
    </source>
</evidence>
<dbReference type="GO" id="GO:0005509">
    <property type="term" value="F:calcium ion binding"/>
    <property type="evidence" value="ECO:0007669"/>
    <property type="project" value="InterPro"/>
</dbReference>
<evidence type="ECO:0000256" key="4">
    <source>
        <dbReference type="ARBA" id="ARBA00022837"/>
    </source>
</evidence>
<dbReference type="Pfam" id="PF13499">
    <property type="entry name" value="EF-hand_7"/>
    <property type="match status" value="1"/>
</dbReference>
<dbReference type="CDD" id="cd00051">
    <property type="entry name" value="EFh"/>
    <property type="match status" value="1"/>
</dbReference>
<dbReference type="GO" id="GO:0016460">
    <property type="term" value="C:myosin II complex"/>
    <property type="evidence" value="ECO:0007669"/>
    <property type="project" value="TreeGrafter"/>
</dbReference>